<dbReference type="AlphaFoldDB" id="D1PJN3"/>
<sequence length="428" mass="47364">MALPCFVAADILLPAAETPLNPWACIAVDQFTSQPEYWQRAEELAKDHPSTLHIVLPEAYLGTPQEEQRLHDIRATMERYRIQVLTRHVHGYVYVERTQMDGSVRQGLIGAVDLEAYDYTPGSNTAIRPSESTVVERIPPRLKVRRGALLETPHVMMLADDAGKTLIEPIGACKEELPLLYDGELMLGGGHLRGWAVEDPAKIAQIDAALAALADPEAFARRWPAAAGQTPMVLAVGDGNHSLATAKAYWEELKPTLTDEQKQNHPARWCLAEVCNVHSPAIEIEPIHRVVFGVTAKELYQDLDRWDNAQDNRTEPSAQRFRLADRQGEIAVALQNPPAPLTVGSIEAFLSEWLPKHPDARVDYIHGASTAMALAARPDHPAAAILLPDFDKADLFRGVVLGGVLPRKTFSMGHAEEKRYYNECRVIG</sequence>
<dbReference type="eggNOG" id="COG4198">
    <property type="taxonomic scope" value="Bacteria"/>
</dbReference>
<organism evidence="1 2">
    <name type="scientific">Subdoligranulum variabile DSM 15176</name>
    <dbReference type="NCBI Taxonomy" id="411471"/>
    <lineage>
        <taxon>Bacteria</taxon>
        <taxon>Bacillati</taxon>
        <taxon>Bacillota</taxon>
        <taxon>Clostridia</taxon>
        <taxon>Eubacteriales</taxon>
        <taxon>Oscillospiraceae</taxon>
        <taxon>Subdoligranulum</taxon>
    </lineage>
</organism>
<name>D1PJN3_9FIRM</name>
<keyword evidence="2" id="KW-1185">Reference proteome</keyword>
<dbReference type="RefSeq" id="WP_007046034.1">
    <property type="nucleotide sequence ID" value="NZ_GG704769.1"/>
</dbReference>
<gene>
    <name evidence="1" type="ORF">SUBVAR_04603</name>
</gene>
<dbReference type="PANTHER" id="PTHR36454">
    <property type="entry name" value="LMO2823 PROTEIN"/>
    <property type="match status" value="1"/>
</dbReference>
<evidence type="ECO:0008006" key="3">
    <source>
        <dbReference type="Google" id="ProtNLM"/>
    </source>
</evidence>
<dbReference type="Proteomes" id="UP000003438">
    <property type="component" value="Unassembled WGS sequence"/>
</dbReference>
<dbReference type="OrthoDB" id="6396832at2"/>
<protein>
    <recommendedName>
        <fullName evidence="3">DUF1015 domain-containing protein</fullName>
    </recommendedName>
</protein>
<comment type="caution">
    <text evidence="1">The sequence shown here is derived from an EMBL/GenBank/DDBJ whole genome shotgun (WGS) entry which is preliminary data.</text>
</comment>
<proteinExistence type="predicted"/>
<reference evidence="1" key="1">
    <citation type="submission" date="2009-12" db="EMBL/GenBank/DDBJ databases">
        <authorList>
            <person name="Weinstock G."/>
            <person name="Sodergren E."/>
            <person name="Clifton S."/>
            <person name="Fulton L."/>
            <person name="Fulton B."/>
            <person name="Courtney L."/>
            <person name="Fronick C."/>
            <person name="Harrison M."/>
            <person name="Strong C."/>
            <person name="Farmer C."/>
            <person name="Delahaunty K."/>
            <person name="Markovic C."/>
            <person name="Hall O."/>
            <person name="Minx P."/>
            <person name="Tomlinson C."/>
            <person name="Mitreva M."/>
            <person name="Nelson J."/>
            <person name="Hou S."/>
            <person name="Wollam A."/>
            <person name="Pepin K.H."/>
            <person name="Johnson M."/>
            <person name="Bhonagiri V."/>
            <person name="Nash W.E."/>
            <person name="Warren W."/>
            <person name="Chinwalla A."/>
            <person name="Mardis E.R."/>
            <person name="Wilson R.K."/>
        </authorList>
    </citation>
    <scope>NUCLEOTIDE SEQUENCE [LARGE SCALE GENOMIC DNA]</scope>
    <source>
        <strain evidence="1">DSM 15176</strain>
    </source>
</reference>
<dbReference type="EMBL" id="ACBY02000014">
    <property type="protein sequence ID" value="EFB76981.1"/>
    <property type="molecule type" value="Genomic_DNA"/>
</dbReference>
<dbReference type="HOGENOM" id="CLU_036573_0_0_9"/>
<dbReference type="STRING" id="411471.SUBVAR_04603"/>
<evidence type="ECO:0000313" key="1">
    <source>
        <dbReference type="EMBL" id="EFB76981.1"/>
    </source>
</evidence>
<evidence type="ECO:0000313" key="2">
    <source>
        <dbReference type="Proteomes" id="UP000003438"/>
    </source>
</evidence>
<dbReference type="Pfam" id="PF06245">
    <property type="entry name" value="DUF1015"/>
    <property type="match status" value="1"/>
</dbReference>
<dbReference type="PANTHER" id="PTHR36454:SF1">
    <property type="entry name" value="DUF1015 DOMAIN-CONTAINING PROTEIN"/>
    <property type="match status" value="1"/>
</dbReference>
<dbReference type="InterPro" id="IPR008323">
    <property type="entry name" value="UCP033563"/>
</dbReference>
<accession>D1PJN3</accession>